<dbReference type="AlphaFoldDB" id="A0A6V7XKU2"/>
<feature type="compositionally biased region" description="Pro residues" evidence="1">
    <location>
        <begin position="307"/>
        <end position="320"/>
    </location>
</feature>
<gene>
    <name evidence="3" type="ORF">MENT_LOCUS53292</name>
</gene>
<feature type="transmembrane region" description="Helical" evidence="2">
    <location>
        <begin position="54"/>
        <end position="72"/>
    </location>
</feature>
<dbReference type="Proteomes" id="UP000580250">
    <property type="component" value="Unassembled WGS sequence"/>
</dbReference>
<keyword evidence="2" id="KW-1133">Transmembrane helix</keyword>
<feature type="transmembrane region" description="Helical" evidence="2">
    <location>
        <begin position="382"/>
        <end position="405"/>
    </location>
</feature>
<dbReference type="EMBL" id="CAJEWN010001759">
    <property type="protein sequence ID" value="CAD2199862.1"/>
    <property type="molecule type" value="Genomic_DNA"/>
</dbReference>
<accession>A0A6V7XKU2</accession>
<evidence type="ECO:0000313" key="4">
    <source>
        <dbReference type="Proteomes" id="UP000580250"/>
    </source>
</evidence>
<protein>
    <submittedName>
        <fullName evidence="3">Uncharacterized protein</fullName>
    </submittedName>
</protein>
<evidence type="ECO:0000256" key="1">
    <source>
        <dbReference type="SAM" id="MobiDB-lite"/>
    </source>
</evidence>
<dbReference type="OrthoDB" id="5870453at2759"/>
<evidence type="ECO:0000256" key="2">
    <source>
        <dbReference type="SAM" id="Phobius"/>
    </source>
</evidence>
<reference evidence="3 4" key="1">
    <citation type="submission" date="2020-08" db="EMBL/GenBank/DDBJ databases">
        <authorList>
            <person name="Koutsovoulos G."/>
            <person name="Danchin GJ E."/>
        </authorList>
    </citation>
    <scope>NUCLEOTIDE SEQUENCE [LARGE SCALE GENOMIC DNA]</scope>
</reference>
<keyword evidence="2" id="KW-0812">Transmembrane</keyword>
<evidence type="ECO:0000313" key="3">
    <source>
        <dbReference type="EMBL" id="CAD2199862.1"/>
    </source>
</evidence>
<feature type="transmembrane region" description="Helical" evidence="2">
    <location>
        <begin position="16"/>
        <end position="34"/>
    </location>
</feature>
<feature type="region of interest" description="Disordered" evidence="1">
    <location>
        <begin position="303"/>
        <end position="327"/>
    </location>
</feature>
<name>A0A6V7XKU2_MELEN</name>
<sequence length="408" mass="46747">MLFVCALLAQWKRRKIQVVVLIGVIICLILMQNILYSKNISSTFSIKLNLMDFWLAGIFVHLICLLSIDLAFPSRRVIIFKQKIIKKRINDNNIPLESREIDNELIVHKGERKQRRRITTTLNSSNYSSPLISTLSRKLGVHQHKFPTFGRHLHHHLPSSSNSLLHHYVSSPKLSGNQQKQQKSPLISNYKRRILSVLPTSISSSPSSPFNSTKYINSYNQIIRTSSVPPFKAATSSFSEAGKEDVNDERRQRAIAQLLNEMERIRNIDNDDNEAVDGTDKLITQSSSQQNSPLIKNQQNKQFLRAPPTPPLPPSQPPTNIPQSSLHSQQQNTYYSFKYPQNVARQYKIGKVQQFSDEEEEEELGRIEGSGLGMSRQKRIPFLVIFTSFCIFLCGYLILVLMVLFEWL</sequence>
<keyword evidence="2" id="KW-0472">Membrane</keyword>
<comment type="caution">
    <text evidence="3">The sequence shown here is derived from an EMBL/GenBank/DDBJ whole genome shotgun (WGS) entry which is preliminary data.</text>
</comment>
<proteinExistence type="predicted"/>
<organism evidence="3 4">
    <name type="scientific">Meloidogyne enterolobii</name>
    <name type="common">Root-knot nematode worm</name>
    <name type="synonym">Meloidogyne mayaguensis</name>
    <dbReference type="NCBI Taxonomy" id="390850"/>
    <lineage>
        <taxon>Eukaryota</taxon>
        <taxon>Metazoa</taxon>
        <taxon>Ecdysozoa</taxon>
        <taxon>Nematoda</taxon>
        <taxon>Chromadorea</taxon>
        <taxon>Rhabditida</taxon>
        <taxon>Tylenchina</taxon>
        <taxon>Tylenchomorpha</taxon>
        <taxon>Tylenchoidea</taxon>
        <taxon>Meloidogynidae</taxon>
        <taxon>Meloidogyninae</taxon>
        <taxon>Meloidogyne</taxon>
    </lineage>
</organism>